<keyword evidence="2 3" id="KW-0040">ANK repeat</keyword>
<dbReference type="InterPro" id="IPR051631">
    <property type="entry name" value="Ankyrin-KH/SAM_domain"/>
</dbReference>
<dbReference type="Proteomes" id="UP000680839">
    <property type="component" value="Chromosome"/>
</dbReference>
<dbReference type="PANTHER" id="PTHR23206">
    <property type="entry name" value="MASK PROTEIN"/>
    <property type="match status" value="1"/>
</dbReference>
<feature type="repeat" description="ANK" evidence="3">
    <location>
        <begin position="135"/>
        <end position="167"/>
    </location>
</feature>
<protein>
    <submittedName>
        <fullName evidence="6">Ankyrin repeat domain-containing protein</fullName>
    </submittedName>
</protein>
<dbReference type="Pfam" id="PF00023">
    <property type="entry name" value="Ank"/>
    <property type="match status" value="1"/>
</dbReference>
<dbReference type="Pfam" id="PF12796">
    <property type="entry name" value="Ank_2"/>
    <property type="match status" value="1"/>
</dbReference>
<evidence type="ECO:0000256" key="1">
    <source>
        <dbReference type="ARBA" id="ARBA00022737"/>
    </source>
</evidence>
<dbReference type="GO" id="GO:0005737">
    <property type="term" value="C:cytoplasm"/>
    <property type="evidence" value="ECO:0007669"/>
    <property type="project" value="InterPro"/>
</dbReference>
<feature type="repeat" description="ANK" evidence="3">
    <location>
        <begin position="201"/>
        <end position="228"/>
    </location>
</feature>
<dbReference type="InterPro" id="IPR023695">
    <property type="entry name" value="Thiosulf_sulfurTrfase"/>
</dbReference>
<evidence type="ECO:0000256" key="3">
    <source>
        <dbReference type="PROSITE-ProRule" id="PRU00023"/>
    </source>
</evidence>
<reference evidence="6" key="1">
    <citation type="submission" date="2021-06" db="EMBL/GenBank/DDBJ databases">
        <title>Bradyrhizobium sp. S2-20-1 Genome sequencing.</title>
        <authorList>
            <person name="Jin L."/>
        </authorList>
    </citation>
    <scope>NUCLEOTIDE SEQUENCE</scope>
    <source>
        <strain evidence="6">S2-20-1</strain>
    </source>
</reference>
<dbReference type="SUPFAM" id="SSF52821">
    <property type="entry name" value="Rhodanese/Cell cycle control phosphatase"/>
    <property type="match status" value="1"/>
</dbReference>
<dbReference type="PROSITE" id="PS50088">
    <property type="entry name" value="ANK_REPEAT"/>
    <property type="match status" value="3"/>
</dbReference>
<gene>
    <name evidence="6" type="ORF">KMZ29_08510</name>
</gene>
<evidence type="ECO:0000313" key="6">
    <source>
        <dbReference type="EMBL" id="QWG14684.1"/>
    </source>
</evidence>
<dbReference type="Gene3D" id="3.40.250.10">
    <property type="entry name" value="Rhodanese-like domain"/>
    <property type="match status" value="1"/>
</dbReference>
<dbReference type="GO" id="GO:0004792">
    <property type="term" value="F:thiosulfate-cyanide sulfurtransferase activity"/>
    <property type="evidence" value="ECO:0007669"/>
    <property type="project" value="InterPro"/>
</dbReference>
<dbReference type="SMART" id="SM00450">
    <property type="entry name" value="RHOD"/>
    <property type="match status" value="1"/>
</dbReference>
<organism evidence="6 7">
    <name type="scientific">Bradyrhizobium sediminis</name>
    <dbReference type="NCBI Taxonomy" id="2840469"/>
    <lineage>
        <taxon>Bacteria</taxon>
        <taxon>Pseudomonadati</taxon>
        <taxon>Pseudomonadota</taxon>
        <taxon>Alphaproteobacteria</taxon>
        <taxon>Hyphomicrobiales</taxon>
        <taxon>Nitrobacteraceae</taxon>
        <taxon>Bradyrhizobium</taxon>
    </lineage>
</organism>
<evidence type="ECO:0000259" key="5">
    <source>
        <dbReference type="PROSITE" id="PS50206"/>
    </source>
</evidence>
<evidence type="ECO:0000256" key="4">
    <source>
        <dbReference type="SAM" id="MobiDB-lite"/>
    </source>
</evidence>
<dbReference type="PANTHER" id="PTHR23206:SF7">
    <property type="entry name" value="PROTEIN KINASE DOMAIN-CONTAINING PROTEIN"/>
    <property type="match status" value="1"/>
</dbReference>
<proteinExistence type="predicted"/>
<name>A0A975RPB8_9BRAD</name>
<feature type="region of interest" description="Disordered" evidence="4">
    <location>
        <begin position="253"/>
        <end position="273"/>
    </location>
</feature>
<dbReference type="SMART" id="SM00248">
    <property type="entry name" value="ANK"/>
    <property type="match status" value="3"/>
</dbReference>
<dbReference type="EMBL" id="CP076134">
    <property type="protein sequence ID" value="QWG14684.1"/>
    <property type="molecule type" value="Genomic_DNA"/>
</dbReference>
<dbReference type="PROSITE" id="PS50206">
    <property type="entry name" value="RHODANESE_3"/>
    <property type="match status" value="1"/>
</dbReference>
<dbReference type="AlphaFoldDB" id="A0A975RPB8"/>
<keyword evidence="1" id="KW-0677">Repeat</keyword>
<feature type="domain" description="Rhodanese" evidence="5">
    <location>
        <begin position="20"/>
        <end position="108"/>
    </location>
</feature>
<accession>A0A975RPB8</accession>
<evidence type="ECO:0000256" key="2">
    <source>
        <dbReference type="ARBA" id="ARBA00023043"/>
    </source>
</evidence>
<feature type="repeat" description="ANK" evidence="3">
    <location>
        <begin position="168"/>
        <end position="200"/>
    </location>
</feature>
<dbReference type="InterPro" id="IPR001763">
    <property type="entry name" value="Rhodanese-like_dom"/>
</dbReference>
<sequence length="273" mass="28734">MRLRPPFQRIDIQQAGALISRADLLVLDVRDAGSFDNSHIHGAQHVSSANLSGVLNATARIRPVLIYCYHGNASREYAQIFSDFGFSEVYSLDGGYEAWRSRPPASGSGAPDAGLEQWLVAQHFPPAGVNAVIANATTPLMRASHIGDGKIVRLLIAAGAEVNARNADGNNALWLACVGGHLDLIDTLVEAGIDLDNRNDNGATPLMYAASSGKAAAVERLLAKGADVTPEMLDGFSALDLAQSIECLTLLRPKRSGRSTAQSDAGPSPSPGP</sequence>
<dbReference type="SUPFAM" id="SSF48403">
    <property type="entry name" value="Ankyrin repeat"/>
    <property type="match status" value="1"/>
</dbReference>
<dbReference type="CDD" id="cd01444">
    <property type="entry name" value="GlpE_ST"/>
    <property type="match status" value="1"/>
</dbReference>
<dbReference type="InterPro" id="IPR036873">
    <property type="entry name" value="Rhodanese-like_dom_sf"/>
</dbReference>
<dbReference type="InterPro" id="IPR002110">
    <property type="entry name" value="Ankyrin_rpt"/>
</dbReference>
<evidence type="ECO:0000313" key="7">
    <source>
        <dbReference type="Proteomes" id="UP000680839"/>
    </source>
</evidence>
<dbReference type="PROSITE" id="PS50297">
    <property type="entry name" value="ANK_REP_REGION"/>
    <property type="match status" value="3"/>
</dbReference>
<dbReference type="InterPro" id="IPR036770">
    <property type="entry name" value="Ankyrin_rpt-contain_sf"/>
</dbReference>
<dbReference type="Pfam" id="PF00581">
    <property type="entry name" value="Rhodanese"/>
    <property type="match status" value="1"/>
</dbReference>
<dbReference type="Gene3D" id="1.25.40.20">
    <property type="entry name" value="Ankyrin repeat-containing domain"/>
    <property type="match status" value="1"/>
</dbReference>